<comment type="caution">
    <text evidence="2">The sequence shown here is derived from an EMBL/GenBank/DDBJ whole genome shotgun (WGS) entry which is preliminary data.</text>
</comment>
<dbReference type="Proteomes" id="UP000828390">
    <property type="component" value="Unassembled WGS sequence"/>
</dbReference>
<evidence type="ECO:0000259" key="1">
    <source>
        <dbReference type="Pfam" id="PF16977"/>
    </source>
</evidence>
<dbReference type="InterPro" id="IPR031569">
    <property type="entry name" value="ApeC"/>
</dbReference>
<name>A0A9D4FH64_DREPO</name>
<feature type="domain" description="Apextrin C-terminal" evidence="1">
    <location>
        <begin position="99"/>
        <end position="302"/>
    </location>
</feature>
<reference evidence="2" key="1">
    <citation type="journal article" date="2019" name="bioRxiv">
        <title>The Genome of the Zebra Mussel, Dreissena polymorpha: A Resource for Invasive Species Research.</title>
        <authorList>
            <person name="McCartney M.A."/>
            <person name="Auch B."/>
            <person name="Kono T."/>
            <person name="Mallez S."/>
            <person name="Zhang Y."/>
            <person name="Obille A."/>
            <person name="Becker A."/>
            <person name="Abrahante J.E."/>
            <person name="Garbe J."/>
            <person name="Badalamenti J.P."/>
            <person name="Herman A."/>
            <person name="Mangelson H."/>
            <person name="Liachko I."/>
            <person name="Sullivan S."/>
            <person name="Sone E.D."/>
            <person name="Koren S."/>
            <person name="Silverstein K.A.T."/>
            <person name="Beckman K.B."/>
            <person name="Gohl D.M."/>
        </authorList>
    </citation>
    <scope>NUCLEOTIDE SEQUENCE</scope>
    <source>
        <strain evidence="2">Duluth1</strain>
        <tissue evidence="2">Whole animal</tissue>
    </source>
</reference>
<dbReference type="Pfam" id="PF16977">
    <property type="entry name" value="ApeC"/>
    <property type="match status" value="1"/>
</dbReference>
<protein>
    <recommendedName>
        <fullName evidence="1">Apextrin C-terminal domain-containing protein</fullName>
    </recommendedName>
</protein>
<dbReference type="PANTHER" id="PTHR19324:SF33">
    <property type="entry name" value="MUCIN-5AC"/>
    <property type="match status" value="1"/>
</dbReference>
<reference evidence="2" key="2">
    <citation type="submission" date="2020-11" db="EMBL/GenBank/DDBJ databases">
        <authorList>
            <person name="McCartney M.A."/>
            <person name="Auch B."/>
            <person name="Kono T."/>
            <person name="Mallez S."/>
            <person name="Becker A."/>
            <person name="Gohl D.M."/>
            <person name="Silverstein K.A.T."/>
            <person name="Koren S."/>
            <person name="Bechman K.B."/>
            <person name="Herman A."/>
            <person name="Abrahante J.E."/>
            <person name="Garbe J."/>
        </authorList>
    </citation>
    <scope>NUCLEOTIDE SEQUENCE</scope>
    <source>
        <strain evidence="2">Duluth1</strain>
        <tissue evidence="2">Whole animal</tissue>
    </source>
</reference>
<evidence type="ECO:0000313" key="3">
    <source>
        <dbReference type="Proteomes" id="UP000828390"/>
    </source>
</evidence>
<keyword evidence="3" id="KW-1185">Reference proteome</keyword>
<sequence length="305" mass="34184">MHEHLPQHVAMETGSTSDPAPIAFTIVPITDVISSDYFLKALDKLLAQQICRGEIFTRGKDVITRVASDMLETYSEYKLQTTQYSNARTDFTLQVPVTWPTGTYGMMKTSSGCPTGGAAWQSGWRYQDTEDQSPSNQYTAGIEGYLAGSFANNNLRTEFCMKTQAHFTDFDVNWPSGTYCILKQGSCPPGFQIGYLYWDDDDDSNKNGAGGTLPDGSYTENTGIYYCCRNDGSPYSSITLPTDRPFVLVRYGDTCQAVHGMHVRELFLRWDDEDTNNQDSGWGIRPFDDGGGNNHALRFCYYYSY</sequence>
<evidence type="ECO:0000313" key="2">
    <source>
        <dbReference type="EMBL" id="KAH3798670.1"/>
    </source>
</evidence>
<dbReference type="AlphaFoldDB" id="A0A9D4FH64"/>
<proteinExistence type="predicted"/>
<accession>A0A9D4FH64</accession>
<gene>
    <name evidence="2" type="ORF">DPMN_152272</name>
</gene>
<organism evidence="2 3">
    <name type="scientific">Dreissena polymorpha</name>
    <name type="common">Zebra mussel</name>
    <name type="synonym">Mytilus polymorpha</name>
    <dbReference type="NCBI Taxonomy" id="45954"/>
    <lineage>
        <taxon>Eukaryota</taxon>
        <taxon>Metazoa</taxon>
        <taxon>Spiralia</taxon>
        <taxon>Lophotrochozoa</taxon>
        <taxon>Mollusca</taxon>
        <taxon>Bivalvia</taxon>
        <taxon>Autobranchia</taxon>
        <taxon>Heteroconchia</taxon>
        <taxon>Euheterodonta</taxon>
        <taxon>Imparidentia</taxon>
        <taxon>Neoheterodontei</taxon>
        <taxon>Myida</taxon>
        <taxon>Dreissenoidea</taxon>
        <taxon>Dreissenidae</taxon>
        <taxon>Dreissena</taxon>
    </lineage>
</organism>
<dbReference type="PANTHER" id="PTHR19324">
    <property type="entry name" value="PERFORIN-LIKE PROTEIN 1"/>
    <property type="match status" value="1"/>
</dbReference>
<dbReference type="EMBL" id="JAIWYP010000007">
    <property type="protein sequence ID" value="KAH3798670.1"/>
    <property type="molecule type" value="Genomic_DNA"/>
</dbReference>